<dbReference type="EMBL" id="AGFR01000007">
    <property type="protein sequence ID" value="EHD13844.1"/>
    <property type="molecule type" value="Genomic_DNA"/>
</dbReference>
<name>G6F150_9PROT</name>
<dbReference type="Pfam" id="PF13403">
    <property type="entry name" value="Hint_2"/>
    <property type="match status" value="1"/>
</dbReference>
<dbReference type="PATRIC" id="fig|1088868.3.peg.1208"/>
<accession>G6F150</accession>
<dbReference type="OrthoDB" id="7284755at2"/>
<feature type="domain" description="Hedgehog/Intein (Hint)" evidence="1">
    <location>
        <begin position="415"/>
        <end position="554"/>
    </location>
</feature>
<dbReference type="STRING" id="1088868.CIN_12030"/>
<comment type="caution">
    <text evidence="2">The sequence shown here is derived from an EMBL/GenBank/DDBJ whole genome shotgun (WGS) entry which is preliminary data.</text>
</comment>
<evidence type="ECO:0000313" key="2">
    <source>
        <dbReference type="EMBL" id="EHD13844.1"/>
    </source>
</evidence>
<proteinExistence type="predicted"/>
<dbReference type="SUPFAM" id="SSF51294">
    <property type="entry name" value="Hedgehog/intein (Hint) domain"/>
    <property type="match status" value="1"/>
</dbReference>
<dbReference type="InterPro" id="IPR036844">
    <property type="entry name" value="Hint_dom_sf"/>
</dbReference>
<evidence type="ECO:0000259" key="1">
    <source>
        <dbReference type="Pfam" id="PF13403"/>
    </source>
</evidence>
<dbReference type="Proteomes" id="UP000005939">
    <property type="component" value="Unassembled WGS sequence"/>
</dbReference>
<dbReference type="InterPro" id="IPR028992">
    <property type="entry name" value="Hedgehog/Intein_dom"/>
</dbReference>
<dbReference type="Gene3D" id="2.170.16.10">
    <property type="entry name" value="Hedgehog/Intein (Hint) domain"/>
    <property type="match status" value="1"/>
</dbReference>
<reference evidence="2 3" key="1">
    <citation type="submission" date="2011-10" db="EMBL/GenBank/DDBJ databases">
        <title>Genome Sequence of Commensalibacter intestini A911, isolated from Drosophila gut.</title>
        <authorList>
            <person name="Lee W.-J."/>
            <person name="Kim E.-K."/>
        </authorList>
    </citation>
    <scope>NUCLEOTIDE SEQUENCE [LARGE SCALE GENOMIC DNA]</scope>
    <source>
        <strain evidence="2 3">A911</strain>
    </source>
</reference>
<evidence type="ECO:0000313" key="3">
    <source>
        <dbReference type="Proteomes" id="UP000005939"/>
    </source>
</evidence>
<organism evidence="2 3">
    <name type="scientific">Commensalibacter intestini A911</name>
    <dbReference type="NCBI Taxonomy" id="1088868"/>
    <lineage>
        <taxon>Bacteria</taxon>
        <taxon>Pseudomonadati</taxon>
        <taxon>Pseudomonadota</taxon>
        <taxon>Alphaproteobacteria</taxon>
        <taxon>Acetobacterales</taxon>
        <taxon>Acetobacteraceae</taxon>
    </lineage>
</organism>
<dbReference type="eggNOG" id="COG3210">
    <property type="taxonomic scope" value="Bacteria"/>
</dbReference>
<dbReference type="AlphaFoldDB" id="G6F150"/>
<protein>
    <recommendedName>
        <fullName evidence="1">Hedgehog/Intein (Hint) domain-containing protein</fullName>
    </recommendedName>
</protein>
<gene>
    <name evidence="2" type="ORF">CIN_12030</name>
</gene>
<sequence length="758" mass="81726">MKMSNYINQETDFSNVVITNDYACLVGGTWTATLQDGKTVYISSDGTQTIDGPVNLIGANLIVAAGAVVDNAVVVGSSSNSSPTITVQTGGTLENSDIFNGKVTIASGGISSSNNYVAEAVTFSSGSESDNDTFYNPGTTGSTSGTLNLSQLPSGTATTFTTSSKTSSISTATNVTVLNPNFPNISAHNASAPTTGYQTFRVYGGSSYGSSVIAQETHADYSNGNFTLSNDYPSYSGGTWTASLVDGKTVYSNSNGTVTNVEGPINLIAISSLTINAGAVVDGITITGNSTPTIYDNGTIQNSFLANTYLRIGSSTTTGISRNNIYISEITNIYSGSSSINDYFYEPGSSYATYNLTNLPSGVNTRFHLADGAGNINVYANSTFDNSYVGVATGSTVNVYQYNGATITNDAEDVVCFVEGTLIDTINGPVAVEKLNVGDQVVTHTRDGAQNRAITWVGYNHVIACPLLLEDQADYPVRILKNAVAEGVPYKDLLVTAEHCLFFNDQFIPARMLVNGYSIYYDTSITEYTYYHIETEDHSVITADGMLTESYLDTGNRRYFKQSNNVIDIHNKQKNWHADSAYPLTVAREVVEPIYQQLTERAQQLGCEYKGAEHQITEDSNLHLVTDKGEVIKTTHQGKGRFSFVIPPQTDNVRLVSRTSKPSEVIGSFVDDRRHLGVLVGNITILEKNAVRQVSDHFVMPNLQGWDVNEQGPYRWTNGNALIRLEDKNDNDTAILVVQVLAGGPYFVQPYENVAVNQ</sequence>